<dbReference type="PANTHER" id="PTHR48267:SF1">
    <property type="entry name" value="BILIRUBIN OXIDASE"/>
    <property type="match status" value="1"/>
</dbReference>
<dbReference type="InterPro" id="IPR045087">
    <property type="entry name" value="Cu-oxidase_fam"/>
</dbReference>
<dbReference type="Pfam" id="PF07732">
    <property type="entry name" value="Cu-oxidase_3"/>
    <property type="match status" value="1"/>
</dbReference>
<keyword evidence="12" id="KW-1185">Reference proteome</keyword>
<dbReference type="AlphaFoldDB" id="A0A120AGV9"/>
<evidence type="ECO:0000256" key="4">
    <source>
        <dbReference type="ARBA" id="ARBA00038978"/>
    </source>
</evidence>
<evidence type="ECO:0000259" key="10">
    <source>
        <dbReference type="Pfam" id="PF07732"/>
    </source>
</evidence>
<dbReference type="InterPro" id="IPR011706">
    <property type="entry name" value="Cu-oxidase_C"/>
</dbReference>
<dbReference type="InterPro" id="IPR011707">
    <property type="entry name" value="Cu-oxidase-like_N"/>
</dbReference>
<dbReference type="PANTHER" id="PTHR48267">
    <property type="entry name" value="CUPREDOXIN SUPERFAMILY PROTEIN"/>
    <property type="match status" value="1"/>
</dbReference>
<evidence type="ECO:0000256" key="6">
    <source>
        <dbReference type="ARBA" id="ARBA00042896"/>
    </source>
</evidence>
<dbReference type="GO" id="GO:0016491">
    <property type="term" value="F:oxidoreductase activity"/>
    <property type="evidence" value="ECO:0007669"/>
    <property type="project" value="UniProtKB-KW"/>
</dbReference>
<dbReference type="EC" id="1.16.3.4" evidence="4"/>
<proteinExistence type="predicted"/>
<feature type="domain" description="Plastocyanin-like" evidence="10">
    <location>
        <begin position="106"/>
        <end position="201"/>
    </location>
</feature>
<evidence type="ECO:0000256" key="1">
    <source>
        <dbReference type="ARBA" id="ARBA00011245"/>
    </source>
</evidence>
<accession>A0A120AGV9</accession>
<dbReference type="PROSITE" id="PS51318">
    <property type="entry name" value="TAT"/>
    <property type="match status" value="1"/>
</dbReference>
<dbReference type="InterPro" id="IPR006311">
    <property type="entry name" value="TAT_signal"/>
</dbReference>
<evidence type="ECO:0000256" key="3">
    <source>
        <dbReference type="ARBA" id="ARBA00023002"/>
    </source>
</evidence>
<dbReference type="Gene3D" id="2.60.40.420">
    <property type="entry name" value="Cupredoxins - blue copper proteins"/>
    <property type="match status" value="3"/>
</dbReference>
<dbReference type="InterPro" id="IPR002355">
    <property type="entry name" value="Cu_oxidase_Cu_BS"/>
</dbReference>
<comment type="caution">
    <text evidence="11">The sequence shown here is derived from an EMBL/GenBank/DDBJ whole genome shotgun (WGS) entry which is preliminary data.</text>
</comment>
<dbReference type="OrthoDB" id="9757546at2"/>
<evidence type="ECO:0000256" key="7">
    <source>
        <dbReference type="ARBA" id="ARBA00043090"/>
    </source>
</evidence>
<dbReference type="Pfam" id="PF07731">
    <property type="entry name" value="Cu-oxidase_2"/>
    <property type="match status" value="1"/>
</dbReference>
<dbReference type="EMBL" id="JAJA02000001">
    <property type="protein sequence ID" value="KWS05195.1"/>
    <property type="molecule type" value="Genomic_DNA"/>
</dbReference>
<gene>
    <name evidence="11" type="ORF">AZ78_2746</name>
</gene>
<dbReference type="PROSITE" id="PS00080">
    <property type="entry name" value="MULTICOPPER_OXIDASE2"/>
    <property type="match status" value="1"/>
</dbReference>
<dbReference type="GO" id="GO:0005507">
    <property type="term" value="F:copper ion binding"/>
    <property type="evidence" value="ECO:0007669"/>
    <property type="project" value="InterPro"/>
</dbReference>
<protein>
    <recommendedName>
        <fullName evidence="5">Multicopper oxidase CueO</fullName>
        <ecNumber evidence="4">1.16.3.4</ecNumber>
    </recommendedName>
    <alternativeName>
        <fullName evidence="6">Copper efflux oxidase</fullName>
    </alternativeName>
    <alternativeName>
        <fullName evidence="7">Cuprous oxidase</fullName>
    </alternativeName>
</protein>
<evidence type="ECO:0000256" key="8">
    <source>
        <dbReference type="ARBA" id="ARBA00048092"/>
    </source>
</evidence>
<dbReference type="InterPro" id="IPR008972">
    <property type="entry name" value="Cupredoxin"/>
</dbReference>
<dbReference type="RefSeq" id="WP_051547624.1">
    <property type="nucleotide sequence ID" value="NZ_JAJA02000001.1"/>
</dbReference>
<dbReference type="SUPFAM" id="SSF49503">
    <property type="entry name" value="Cupredoxins"/>
    <property type="match status" value="3"/>
</dbReference>
<dbReference type="Proteomes" id="UP000023435">
    <property type="component" value="Unassembled WGS sequence"/>
</dbReference>
<comment type="subunit">
    <text evidence="1">Monomer.</text>
</comment>
<evidence type="ECO:0000259" key="9">
    <source>
        <dbReference type="Pfam" id="PF07731"/>
    </source>
</evidence>
<reference evidence="11 12" key="1">
    <citation type="journal article" date="2014" name="Genome Announc.">
        <title>Draft Genome Sequence of Lysobacter capsici AZ78, a Bacterium Antagonistic to Plant-Pathogenic Oomycetes.</title>
        <authorList>
            <person name="Puopolo G."/>
            <person name="Sonego P."/>
            <person name="Engelen K."/>
            <person name="Pertot I."/>
        </authorList>
    </citation>
    <scope>NUCLEOTIDE SEQUENCE [LARGE SCALE GENOMIC DNA]</scope>
    <source>
        <strain evidence="11 12">AZ78</strain>
    </source>
</reference>
<evidence type="ECO:0000313" key="11">
    <source>
        <dbReference type="EMBL" id="KWS05195.1"/>
    </source>
</evidence>
<evidence type="ECO:0000256" key="2">
    <source>
        <dbReference type="ARBA" id="ARBA00022723"/>
    </source>
</evidence>
<sequence>MTDPQRRRFLLGLAVGGAATVAGPIAMWRWTGGHGHRMGSSATPDLQLLAPEARFVQPLRLPGAEGLLAEIELKQPLQLIAQATTQALFPGAPTQLWAYATQVNARAVINPLLRARRGDTIEVGLDNRLAEATTIHWHGLSIDEANDGSGLHPVEAGTQRRYRLRIDNRAGLYWYHAHPHGRTGVQLQRGLAGLLLIEDAEELALRQRLGMRWGERDLPLMIADKQVGADNAIVYKDGADDWIGNRVLVNWTPEPYLEVIPAWYRFRLANVANARMLRAAFIQGERALTMQLIGTDGGLLERAWPVEDVFLAPAQRIDVLVDFSALKPGERVMLRSLDFVAMENEDESGAFLPDPMADHPGAAAMGEPLDLMEVRVIECATDKRPPAHLPDLSAISSIGPLPDTTDWPVRALRLRMDEEGRWFINDWNFHLSGHEPAFSIRRGSREVWEIRNSMTSMPHPIHLHGFQFRILSRAISPPDIRGRQVAAGGLNPQDLGWSDTVVVWPGEVVRLAIDFAQPFSGTQRYMLHCHNLEHEDMGMMLTFGVTD</sequence>
<keyword evidence="2" id="KW-0479">Metal-binding</keyword>
<comment type="catalytic activity">
    <reaction evidence="8">
        <text>4 Cu(+) + O2 + 4 H(+) = 4 Cu(2+) + 2 H2O</text>
        <dbReference type="Rhea" id="RHEA:30083"/>
        <dbReference type="ChEBI" id="CHEBI:15377"/>
        <dbReference type="ChEBI" id="CHEBI:15378"/>
        <dbReference type="ChEBI" id="CHEBI:15379"/>
        <dbReference type="ChEBI" id="CHEBI:29036"/>
        <dbReference type="ChEBI" id="CHEBI:49552"/>
        <dbReference type="EC" id="1.16.3.4"/>
    </reaction>
    <physiologicalReaction direction="left-to-right" evidence="8">
        <dbReference type="Rhea" id="RHEA:30084"/>
    </physiologicalReaction>
</comment>
<feature type="domain" description="Plastocyanin-like" evidence="9">
    <location>
        <begin position="430"/>
        <end position="546"/>
    </location>
</feature>
<evidence type="ECO:0000256" key="5">
    <source>
        <dbReference type="ARBA" id="ARBA00041027"/>
    </source>
</evidence>
<organism evidence="11 12">
    <name type="scientific">Lysobacter capsici AZ78</name>
    <dbReference type="NCBI Taxonomy" id="1444315"/>
    <lineage>
        <taxon>Bacteria</taxon>
        <taxon>Pseudomonadati</taxon>
        <taxon>Pseudomonadota</taxon>
        <taxon>Gammaproteobacteria</taxon>
        <taxon>Lysobacterales</taxon>
        <taxon>Lysobacteraceae</taxon>
        <taxon>Lysobacter</taxon>
    </lineage>
</organism>
<name>A0A120AGV9_9GAMM</name>
<evidence type="ECO:0000313" key="12">
    <source>
        <dbReference type="Proteomes" id="UP000023435"/>
    </source>
</evidence>
<keyword evidence="3" id="KW-0560">Oxidoreductase</keyword>